<evidence type="ECO:0000313" key="1">
    <source>
        <dbReference type="EMBL" id="KOF93423.1"/>
    </source>
</evidence>
<organism evidence="1">
    <name type="scientific">Octopus bimaculoides</name>
    <name type="common">California two-spotted octopus</name>
    <dbReference type="NCBI Taxonomy" id="37653"/>
    <lineage>
        <taxon>Eukaryota</taxon>
        <taxon>Metazoa</taxon>
        <taxon>Spiralia</taxon>
        <taxon>Lophotrochozoa</taxon>
        <taxon>Mollusca</taxon>
        <taxon>Cephalopoda</taxon>
        <taxon>Coleoidea</taxon>
        <taxon>Octopodiformes</taxon>
        <taxon>Octopoda</taxon>
        <taxon>Incirrata</taxon>
        <taxon>Octopodidae</taxon>
        <taxon>Octopus</taxon>
    </lineage>
</organism>
<proteinExistence type="predicted"/>
<protein>
    <submittedName>
        <fullName evidence="1">Uncharacterized protein</fullName>
    </submittedName>
</protein>
<sequence>MLFTLNSTPYEITYLKLCFHECSIFFSPLATTELVYRLNMSLPCVCVCVCGCVDMLLDINLYKSFFLYIYISTII</sequence>
<dbReference type="AlphaFoldDB" id="A0A0L8HW16"/>
<reference evidence="1" key="1">
    <citation type="submission" date="2015-07" db="EMBL/GenBank/DDBJ databases">
        <title>MeaNS - Measles Nucleotide Surveillance Program.</title>
        <authorList>
            <person name="Tran T."/>
            <person name="Druce J."/>
        </authorList>
    </citation>
    <scope>NUCLEOTIDE SEQUENCE</scope>
    <source>
        <strain evidence="1">UCB-OBI-ISO-001</strain>
        <tissue evidence="1">Gonad</tissue>
    </source>
</reference>
<name>A0A0L8HW16_OCTBM</name>
<gene>
    <name evidence="1" type="ORF">OCBIM_22004494mg</name>
</gene>
<dbReference type="EMBL" id="KQ417173">
    <property type="protein sequence ID" value="KOF93423.1"/>
    <property type="molecule type" value="Genomic_DNA"/>
</dbReference>
<accession>A0A0L8HW16</accession>